<name>A0A3D8MEP9_9ALTE</name>
<dbReference type="SUPFAM" id="SSF52540">
    <property type="entry name" value="P-loop containing nucleoside triphosphate hydrolases"/>
    <property type="match status" value="1"/>
</dbReference>
<dbReference type="InterPro" id="IPR027417">
    <property type="entry name" value="P-loop_NTPase"/>
</dbReference>
<feature type="domain" description="ABC transporter" evidence="5">
    <location>
        <begin position="23"/>
        <end position="250"/>
    </location>
</feature>
<dbReference type="InterPro" id="IPR003593">
    <property type="entry name" value="AAA+_ATPase"/>
</dbReference>
<reference evidence="7" key="1">
    <citation type="submission" date="2018-08" db="EMBL/GenBank/DDBJ databases">
        <authorList>
            <person name="Zhang J."/>
            <person name="Du Z.-J."/>
        </authorList>
    </citation>
    <scope>NUCLEOTIDE SEQUENCE [LARGE SCALE GENOMIC DNA]</scope>
    <source>
        <strain evidence="7">KCTC 52655</strain>
    </source>
</reference>
<dbReference type="Proteomes" id="UP000256561">
    <property type="component" value="Unassembled WGS sequence"/>
</dbReference>
<dbReference type="AlphaFoldDB" id="A0A3D8MEP9"/>
<evidence type="ECO:0000256" key="4">
    <source>
        <dbReference type="ARBA" id="ARBA00022840"/>
    </source>
</evidence>
<dbReference type="GO" id="GO:0005524">
    <property type="term" value="F:ATP binding"/>
    <property type="evidence" value="ECO:0007669"/>
    <property type="project" value="UniProtKB-KW"/>
</dbReference>
<dbReference type="EMBL" id="QRHA01000001">
    <property type="protein sequence ID" value="RDV29232.1"/>
    <property type="molecule type" value="Genomic_DNA"/>
</dbReference>
<dbReference type="PROSITE" id="PS00211">
    <property type="entry name" value="ABC_TRANSPORTER_1"/>
    <property type="match status" value="1"/>
</dbReference>
<protein>
    <submittedName>
        <fullName evidence="6">ABC transporter ATP-binding protein</fullName>
    </submittedName>
</protein>
<evidence type="ECO:0000259" key="5">
    <source>
        <dbReference type="PROSITE" id="PS50893"/>
    </source>
</evidence>
<dbReference type="InterPro" id="IPR003439">
    <property type="entry name" value="ABC_transporter-like_ATP-bd"/>
</dbReference>
<accession>A0A3D8MEP9</accession>
<dbReference type="PANTHER" id="PTHR42788">
    <property type="entry name" value="TAURINE IMPORT ATP-BINDING PROTEIN-RELATED"/>
    <property type="match status" value="1"/>
</dbReference>
<dbReference type="Gene3D" id="3.40.50.300">
    <property type="entry name" value="P-loop containing nucleotide triphosphate hydrolases"/>
    <property type="match status" value="1"/>
</dbReference>
<dbReference type="PANTHER" id="PTHR42788:SF13">
    <property type="entry name" value="ALIPHATIC SULFONATES IMPORT ATP-BINDING PROTEIN SSUB"/>
    <property type="match status" value="1"/>
</dbReference>
<evidence type="ECO:0000256" key="1">
    <source>
        <dbReference type="ARBA" id="ARBA00005417"/>
    </source>
</evidence>
<comment type="similarity">
    <text evidence="1">Belongs to the ABC transporter superfamily.</text>
</comment>
<keyword evidence="7" id="KW-1185">Reference proteome</keyword>
<dbReference type="CDD" id="cd03293">
    <property type="entry name" value="ABC_NrtD_SsuB_transporters"/>
    <property type="match status" value="1"/>
</dbReference>
<dbReference type="SMART" id="SM00382">
    <property type="entry name" value="AAA"/>
    <property type="match status" value="1"/>
</dbReference>
<proteinExistence type="inferred from homology"/>
<keyword evidence="3" id="KW-0547">Nucleotide-binding</keyword>
<gene>
    <name evidence="6" type="ORF">DXV75_01880</name>
</gene>
<dbReference type="RefSeq" id="WP_115591522.1">
    <property type="nucleotide sequence ID" value="NZ_QRHA01000001.1"/>
</dbReference>
<evidence type="ECO:0000313" key="6">
    <source>
        <dbReference type="EMBL" id="RDV29232.1"/>
    </source>
</evidence>
<evidence type="ECO:0000256" key="2">
    <source>
        <dbReference type="ARBA" id="ARBA00022448"/>
    </source>
</evidence>
<dbReference type="Pfam" id="PF00005">
    <property type="entry name" value="ABC_tran"/>
    <property type="match status" value="1"/>
</dbReference>
<dbReference type="OrthoDB" id="9802264at2"/>
<comment type="caution">
    <text evidence="6">The sequence shown here is derived from an EMBL/GenBank/DDBJ whole genome shotgun (WGS) entry which is preliminary data.</text>
</comment>
<dbReference type="InterPro" id="IPR050166">
    <property type="entry name" value="ABC_transporter_ATP-bind"/>
</dbReference>
<keyword evidence="2" id="KW-0813">Transport</keyword>
<sequence>MPNLTAATALSDSEEIRTADPAVSIQGLYKQYGNGPTVLNNINLEIAEDDFIGLIGPSGCGKSTLLKLLGGLESKTKGDIQFLTQQTSPRPKMGFVFQDANLMPWLTVIANVMLPLELNGASKQEAERKAIQLIEMVGLGHVKNHYPRQLSGGMRMRASIARALTIEPQLLLLDEPFGALDEMTRDDLNEELLKLKQLQAWVGVFVTHSVTEAVFLSSRVLVMSANPGEIYREIPIDLPFPRTSETRNLPEFQQKVVEVSQTLHELRNLA</sequence>
<dbReference type="InterPro" id="IPR017871">
    <property type="entry name" value="ABC_transporter-like_CS"/>
</dbReference>
<dbReference type="GO" id="GO:0016887">
    <property type="term" value="F:ATP hydrolysis activity"/>
    <property type="evidence" value="ECO:0007669"/>
    <property type="project" value="InterPro"/>
</dbReference>
<dbReference type="PROSITE" id="PS50893">
    <property type="entry name" value="ABC_TRANSPORTER_2"/>
    <property type="match status" value="1"/>
</dbReference>
<evidence type="ECO:0000256" key="3">
    <source>
        <dbReference type="ARBA" id="ARBA00022741"/>
    </source>
</evidence>
<organism evidence="6 7">
    <name type="scientific">Alteromonas aestuariivivens</name>
    <dbReference type="NCBI Taxonomy" id="1938339"/>
    <lineage>
        <taxon>Bacteria</taxon>
        <taxon>Pseudomonadati</taxon>
        <taxon>Pseudomonadota</taxon>
        <taxon>Gammaproteobacteria</taxon>
        <taxon>Alteromonadales</taxon>
        <taxon>Alteromonadaceae</taxon>
        <taxon>Alteromonas/Salinimonas group</taxon>
        <taxon>Alteromonas</taxon>
    </lineage>
</organism>
<keyword evidence="4 6" id="KW-0067">ATP-binding</keyword>
<evidence type="ECO:0000313" key="7">
    <source>
        <dbReference type="Proteomes" id="UP000256561"/>
    </source>
</evidence>